<proteinExistence type="predicted"/>
<accession>A0AAU8BB20</accession>
<protein>
    <submittedName>
        <fullName evidence="1">Uncharacterized protein</fullName>
    </submittedName>
</protein>
<evidence type="ECO:0000313" key="1">
    <source>
        <dbReference type="EMBL" id="XCD08417.1"/>
    </source>
</evidence>
<sequence length="56" mass="6947">MDKEEYKKRCNYRLYFKHDGCTMLLFKNITIGQALYRKRILSKMYNDWHGHFIVTK</sequence>
<dbReference type="EMBL" id="PP511876">
    <property type="protein sequence ID" value="XCD08417.1"/>
    <property type="molecule type" value="Genomic_DNA"/>
</dbReference>
<name>A0AAU8BB20_9CAUD</name>
<organism evidence="1">
    <name type="scientific">Dulem virus 42</name>
    <dbReference type="NCBI Taxonomy" id="3145760"/>
    <lineage>
        <taxon>Viruses</taxon>
        <taxon>Duplodnaviria</taxon>
        <taxon>Heunggongvirae</taxon>
        <taxon>Uroviricota</taxon>
        <taxon>Caudoviricetes</taxon>
    </lineage>
</organism>
<reference evidence="1" key="1">
    <citation type="submission" date="2024-03" db="EMBL/GenBank/DDBJ databases">
        <title>Diverse circular DNA viruses in blood, oral, and fecal samples of captive lemurs.</title>
        <authorList>
            <person name="Paietta E.N."/>
            <person name="Kraberger S."/>
            <person name="Lund M.C."/>
            <person name="Custer J.M."/>
            <person name="Vargas K.M."/>
            <person name="Ehmke E.E."/>
            <person name="Yoder A.D."/>
            <person name="Varsani A."/>
        </authorList>
    </citation>
    <scope>NUCLEOTIDE SEQUENCE</scope>
    <source>
        <strain evidence="1">Duke_30FF_63</strain>
    </source>
</reference>